<sequence>MPLNVAKNASNNTSKDDATVAKSREPHSEKKTPKKKIQKGENTKRLKNVSFKDDIVAPRRSVRLRNANSQTQDPDKDDMPLNVAKNASNNTSKDDATVAKSREPHNLHVDMNLQPVVVLERINIDDFFAKDSDPPSGKKTPKKKIQKGENTKRLKNVSFKDDIVAPRRSVRLRNANSQTQDPDKDDMPLNVAKNASNNTSKDDATVAKSREPHNLHVDMNLQPVVVLERINIDDFFPKDSDPPSGKKTPKKKIQKGENTKRLKNVSFKDDIVAPRRSVRLRNANSQTQDPDKDDMPLNVAKNASNNTSKDDATVAKSREPHNLHVDMNLQPVVVLERINIDDFFPKDSDPPSGKTKHQRR</sequence>
<feature type="region of interest" description="Disordered" evidence="1">
    <location>
        <begin position="275"/>
        <end position="322"/>
    </location>
</feature>
<feature type="compositionally biased region" description="Basic and acidic residues" evidence="1">
    <location>
        <begin position="200"/>
        <end position="212"/>
    </location>
</feature>
<dbReference type="Proteomes" id="UP001652740">
    <property type="component" value="Unplaced"/>
</dbReference>
<dbReference type="RefSeq" id="XP_052751426.1">
    <property type="nucleotide sequence ID" value="XM_052895466.1"/>
</dbReference>
<reference evidence="3" key="1">
    <citation type="submission" date="2025-08" db="UniProtKB">
        <authorList>
            <consortium name="RefSeq"/>
        </authorList>
    </citation>
    <scope>IDENTIFICATION</scope>
    <source>
        <tissue evidence="3">Whole larvae</tissue>
    </source>
</reference>
<accession>A0ABM3MJ66</accession>
<feature type="compositionally biased region" description="Basic and acidic residues" evidence="1">
    <location>
        <begin position="38"/>
        <end position="57"/>
    </location>
</feature>
<evidence type="ECO:0000313" key="2">
    <source>
        <dbReference type="Proteomes" id="UP001652740"/>
    </source>
</evidence>
<proteinExistence type="predicted"/>
<feature type="compositionally biased region" description="Basic and acidic residues" evidence="1">
    <location>
        <begin position="308"/>
        <end position="322"/>
    </location>
</feature>
<feature type="region of interest" description="Disordered" evidence="1">
    <location>
        <begin position="234"/>
        <end position="262"/>
    </location>
</feature>
<evidence type="ECO:0000256" key="1">
    <source>
        <dbReference type="SAM" id="MobiDB-lite"/>
    </source>
</evidence>
<dbReference type="GeneID" id="128200813"/>
<feature type="region of interest" description="Disordered" evidence="1">
    <location>
        <begin position="128"/>
        <end position="212"/>
    </location>
</feature>
<feature type="compositionally biased region" description="Basic and acidic residues" evidence="1">
    <location>
        <begin position="92"/>
        <end position="105"/>
    </location>
</feature>
<feature type="compositionally biased region" description="Basic and acidic residues" evidence="1">
    <location>
        <begin position="146"/>
        <end position="165"/>
    </location>
</feature>
<name>A0ABM3MJ66_GALME</name>
<organism evidence="2 3">
    <name type="scientific">Galleria mellonella</name>
    <name type="common">Greater wax moth</name>
    <dbReference type="NCBI Taxonomy" id="7137"/>
    <lineage>
        <taxon>Eukaryota</taxon>
        <taxon>Metazoa</taxon>
        <taxon>Ecdysozoa</taxon>
        <taxon>Arthropoda</taxon>
        <taxon>Hexapoda</taxon>
        <taxon>Insecta</taxon>
        <taxon>Pterygota</taxon>
        <taxon>Neoptera</taxon>
        <taxon>Endopterygota</taxon>
        <taxon>Lepidoptera</taxon>
        <taxon>Glossata</taxon>
        <taxon>Ditrysia</taxon>
        <taxon>Pyraloidea</taxon>
        <taxon>Pyralidae</taxon>
        <taxon>Galleriinae</taxon>
        <taxon>Galleria</taxon>
    </lineage>
</organism>
<feature type="region of interest" description="Disordered" evidence="1">
    <location>
        <begin position="1"/>
        <end position="105"/>
    </location>
</feature>
<feature type="compositionally biased region" description="Basic and acidic residues" evidence="1">
    <location>
        <begin position="14"/>
        <end position="31"/>
    </location>
</feature>
<evidence type="ECO:0000313" key="3">
    <source>
        <dbReference type="RefSeq" id="XP_052751426.1"/>
    </source>
</evidence>
<gene>
    <name evidence="3" type="primary">LOC128200813</name>
</gene>
<keyword evidence="2" id="KW-1185">Reference proteome</keyword>
<protein>
    <submittedName>
        <fullName evidence="3">Uncharacterized protein LOC128200813</fullName>
    </submittedName>
</protein>